<evidence type="ECO:0000313" key="2">
    <source>
        <dbReference type="Proteomes" id="UP000580250"/>
    </source>
</evidence>
<name>A0A6V7W5K9_MELEN</name>
<dbReference type="AlphaFoldDB" id="A0A6V7W5K9"/>
<dbReference type="Proteomes" id="UP000580250">
    <property type="component" value="Unassembled WGS sequence"/>
</dbReference>
<organism evidence="1 2">
    <name type="scientific">Meloidogyne enterolobii</name>
    <name type="common">Root-knot nematode worm</name>
    <name type="synonym">Meloidogyne mayaguensis</name>
    <dbReference type="NCBI Taxonomy" id="390850"/>
    <lineage>
        <taxon>Eukaryota</taxon>
        <taxon>Metazoa</taxon>
        <taxon>Ecdysozoa</taxon>
        <taxon>Nematoda</taxon>
        <taxon>Chromadorea</taxon>
        <taxon>Rhabditida</taxon>
        <taxon>Tylenchina</taxon>
        <taxon>Tylenchomorpha</taxon>
        <taxon>Tylenchoidea</taxon>
        <taxon>Meloidogynidae</taxon>
        <taxon>Meloidogyninae</taxon>
        <taxon>Meloidogyne</taxon>
    </lineage>
</organism>
<comment type="caution">
    <text evidence="1">The sequence shown here is derived from an EMBL/GenBank/DDBJ whole genome shotgun (WGS) entry which is preliminary data.</text>
</comment>
<reference evidence="1 2" key="1">
    <citation type="submission" date="2020-08" db="EMBL/GenBank/DDBJ databases">
        <authorList>
            <person name="Koutsovoulos G."/>
            <person name="Danchin GJ E."/>
        </authorList>
    </citation>
    <scope>NUCLEOTIDE SEQUENCE [LARGE SCALE GENOMIC DNA]</scope>
</reference>
<proteinExistence type="predicted"/>
<accession>A0A6V7W5K9</accession>
<gene>
    <name evidence="1" type="ORF">MENT_LOCUS34181</name>
</gene>
<evidence type="ECO:0000313" key="1">
    <source>
        <dbReference type="EMBL" id="CAD2181998.1"/>
    </source>
</evidence>
<protein>
    <submittedName>
        <fullName evidence="1">Uncharacterized protein</fullName>
    </submittedName>
</protein>
<sequence length="66" mass="8034">MEIVGFLKCKYFWVFKRILYKRYYWRFGKVYLNKTSDWTTLRLSAKVSCGSPKNNKCCQLWNVPLI</sequence>
<dbReference type="EMBL" id="CAJEWN010000417">
    <property type="protein sequence ID" value="CAD2181998.1"/>
    <property type="molecule type" value="Genomic_DNA"/>
</dbReference>